<accession>R0ISM7</accession>
<organism evidence="2 3">
    <name type="scientific">Exserohilum turcicum (strain 28A)</name>
    <name type="common">Northern leaf blight fungus</name>
    <name type="synonym">Setosphaeria turcica</name>
    <dbReference type="NCBI Taxonomy" id="671987"/>
    <lineage>
        <taxon>Eukaryota</taxon>
        <taxon>Fungi</taxon>
        <taxon>Dikarya</taxon>
        <taxon>Ascomycota</taxon>
        <taxon>Pezizomycotina</taxon>
        <taxon>Dothideomycetes</taxon>
        <taxon>Pleosporomycetidae</taxon>
        <taxon>Pleosporales</taxon>
        <taxon>Pleosporineae</taxon>
        <taxon>Pleosporaceae</taxon>
        <taxon>Exserohilum</taxon>
    </lineage>
</organism>
<name>R0ISM7_EXST2</name>
<reference evidence="2 3" key="2">
    <citation type="journal article" date="2013" name="PLoS Genet.">
        <title>Comparative genome structure, secondary metabolite, and effector coding capacity across Cochliobolus pathogens.</title>
        <authorList>
            <person name="Condon B.J."/>
            <person name="Leng Y."/>
            <person name="Wu D."/>
            <person name="Bushley K.E."/>
            <person name="Ohm R.A."/>
            <person name="Otillar R."/>
            <person name="Martin J."/>
            <person name="Schackwitz W."/>
            <person name="Grimwood J."/>
            <person name="MohdZainudin N."/>
            <person name="Xue C."/>
            <person name="Wang R."/>
            <person name="Manning V.A."/>
            <person name="Dhillon B."/>
            <person name="Tu Z.J."/>
            <person name="Steffenson B.J."/>
            <person name="Salamov A."/>
            <person name="Sun H."/>
            <person name="Lowry S."/>
            <person name="LaButti K."/>
            <person name="Han J."/>
            <person name="Copeland A."/>
            <person name="Lindquist E."/>
            <person name="Barry K."/>
            <person name="Schmutz J."/>
            <person name="Baker S.E."/>
            <person name="Ciuffetti L.M."/>
            <person name="Grigoriev I.V."/>
            <person name="Zhong S."/>
            <person name="Turgeon B.G."/>
        </authorList>
    </citation>
    <scope>NUCLEOTIDE SEQUENCE [LARGE SCALE GENOMIC DNA]</scope>
    <source>
        <strain evidence="3">28A</strain>
    </source>
</reference>
<evidence type="ECO:0000313" key="2">
    <source>
        <dbReference type="EMBL" id="EOA87850.1"/>
    </source>
</evidence>
<evidence type="ECO:0000313" key="3">
    <source>
        <dbReference type="Proteomes" id="UP000016935"/>
    </source>
</evidence>
<dbReference type="RefSeq" id="XP_008024703.1">
    <property type="nucleotide sequence ID" value="XM_008026512.1"/>
</dbReference>
<feature type="chain" id="PRO_5004353247" evidence="1">
    <location>
        <begin position="23"/>
        <end position="66"/>
    </location>
</feature>
<proteinExistence type="predicted"/>
<dbReference type="AlphaFoldDB" id="R0ISM7"/>
<gene>
    <name evidence="2" type="ORF">SETTUDRAFT_177110</name>
</gene>
<keyword evidence="1" id="KW-0732">Signal</keyword>
<dbReference type="EMBL" id="KB908570">
    <property type="protein sequence ID" value="EOA87850.1"/>
    <property type="molecule type" value="Genomic_DNA"/>
</dbReference>
<reference evidence="2 3" key="1">
    <citation type="journal article" date="2012" name="PLoS Pathog.">
        <title>Diverse lifestyles and strategies of plant pathogenesis encoded in the genomes of eighteen Dothideomycetes fungi.</title>
        <authorList>
            <person name="Ohm R.A."/>
            <person name="Feau N."/>
            <person name="Henrissat B."/>
            <person name="Schoch C.L."/>
            <person name="Horwitz B.A."/>
            <person name="Barry K.W."/>
            <person name="Condon B.J."/>
            <person name="Copeland A.C."/>
            <person name="Dhillon B."/>
            <person name="Glaser F."/>
            <person name="Hesse C.N."/>
            <person name="Kosti I."/>
            <person name="LaButti K."/>
            <person name="Lindquist E.A."/>
            <person name="Lucas S."/>
            <person name="Salamov A.A."/>
            <person name="Bradshaw R.E."/>
            <person name="Ciuffetti L."/>
            <person name="Hamelin R.C."/>
            <person name="Kema G.H.J."/>
            <person name="Lawrence C."/>
            <person name="Scott J.A."/>
            <person name="Spatafora J.W."/>
            <person name="Turgeon B.G."/>
            <person name="de Wit P.J.G.M."/>
            <person name="Zhong S."/>
            <person name="Goodwin S.B."/>
            <person name="Grigoriev I.V."/>
        </authorList>
    </citation>
    <scope>NUCLEOTIDE SEQUENCE [LARGE SCALE GENOMIC DNA]</scope>
    <source>
        <strain evidence="3">28A</strain>
    </source>
</reference>
<keyword evidence="3" id="KW-1185">Reference proteome</keyword>
<dbReference type="GeneID" id="19401517"/>
<dbReference type="Proteomes" id="UP000016935">
    <property type="component" value="Unassembled WGS sequence"/>
</dbReference>
<evidence type="ECO:0000256" key="1">
    <source>
        <dbReference type="SAM" id="SignalP"/>
    </source>
</evidence>
<dbReference type="HOGENOM" id="CLU_2832806_0_0_1"/>
<sequence>MAKFHAVVITTLLALFAQGVTAGPQLVKCSDCVNAGHTCRGGTACYKSDDGTLFCAGAGQFSPRCP</sequence>
<feature type="signal peptide" evidence="1">
    <location>
        <begin position="1"/>
        <end position="22"/>
    </location>
</feature>
<protein>
    <submittedName>
        <fullName evidence="2">Uncharacterized protein</fullName>
    </submittedName>
</protein>